<dbReference type="SUPFAM" id="SSF52540">
    <property type="entry name" value="P-loop containing nucleoside triphosphate hydrolases"/>
    <property type="match status" value="1"/>
</dbReference>
<dbReference type="EMBL" id="JANLCK010000017">
    <property type="protein sequence ID" value="MCS5727952.1"/>
    <property type="molecule type" value="Genomic_DNA"/>
</dbReference>
<dbReference type="PROSITE" id="PS00211">
    <property type="entry name" value="ABC_TRANSPORTER_1"/>
    <property type="match status" value="1"/>
</dbReference>
<dbReference type="InterPro" id="IPR003593">
    <property type="entry name" value="AAA+_ATPase"/>
</dbReference>
<reference evidence="11" key="1">
    <citation type="submission" date="2022-08" db="EMBL/GenBank/DDBJ databases">
        <authorList>
            <person name="Deng Y."/>
            <person name="Han X.-F."/>
            <person name="Zhang Y.-Q."/>
        </authorList>
    </citation>
    <scope>NUCLEOTIDE SEQUENCE</scope>
    <source>
        <strain evidence="11">CPCC 203407</strain>
    </source>
</reference>
<evidence type="ECO:0000256" key="9">
    <source>
        <dbReference type="SAM" id="Phobius"/>
    </source>
</evidence>
<sequence length="599" mass="63096">MEYYADIAIQIMFLMMLALSLNLLVGYTGETSMAQAAFYGIGAYTVGLLTMPVAVAGLEIATSSGVAGGAGWPFWPAVLISILVSAAVASAISIPALSRVRGEFLILMTLAFQLVTTQLMGSLTSITGGTFGLTPIPPMTLFGQSLIKPSQVVIVVGIATVLTFVFCYRLGESPFGRVLKGIREQETAVRAVGKGTVLPKVIVFGVAAGVAGLAGALNASYYQVAAPQSFNLDVSILAIAVVILGGVANPVGTVVAAILLGLLNPVLDALVGAEASAWRGVIYGLALVLVMRYRPQGLIPEHQGPLRFLRRRRRRNAAESAAPARSERDRVPGAAPTATDAAASRPAPEVVLSVEGMSKSFGGIKAVSDATFDLTRGQITALVGPNGAGKTTLFNLITNAITPDQGAVTLNGTSITGLSISEIARRGMARSFQDGRLFERLSALDNVAMAIPDQRAENPFILTVRPLYVQKRERAVRQSALECLQLVGMHADAETLVADLSYGDQKLVAIARLIATGADVLLLDEPTSGVDPSAVEHVIDVISDLRAAGKTICLVEHSVHMVERLADRAVFLDQGRVLAMGSMKELMARQDLKEIYFGA</sequence>
<evidence type="ECO:0000256" key="1">
    <source>
        <dbReference type="ARBA" id="ARBA00004651"/>
    </source>
</evidence>
<dbReference type="Pfam" id="PF02653">
    <property type="entry name" value="BPD_transp_2"/>
    <property type="match status" value="1"/>
</dbReference>
<protein>
    <submittedName>
        <fullName evidence="11">Branched-chain amino acid ABC transporter ATP-binding protein/permease</fullName>
    </submittedName>
</protein>
<dbReference type="PANTHER" id="PTHR30482:SF10">
    <property type="entry name" value="HIGH-AFFINITY BRANCHED-CHAIN AMINO ACID TRANSPORT PROTEIN BRAE"/>
    <property type="match status" value="1"/>
</dbReference>
<feature type="transmembrane region" description="Helical" evidence="9">
    <location>
        <begin position="74"/>
        <end position="97"/>
    </location>
</feature>
<dbReference type="InterPro" id="IPR003439">
    <property type="entry name" value="ABC_transporter-like_ATP-bd"/>
</dbReference>
<dbReference type="GO" id="GO:0016887">
    <property type="term" value="F:ATP hydrolysis activity"/>
    <property type="evidence" value="ECO:0007669"/>
    <property type="project" value="InterPro"/>
</dbReference>
<keyword evidence="12" id="KW-1185">Reference proteome</keyword>
<comment type="caution">
    <text evidence="11">The sequence shown here is derived from an EMBL/GenBank/DDBJ whole genome shotgun (WGS) entry which is preliminary data.</text>
</comment>
<dbReference type="Proteomes" id="UP001165587">
    <property type="component" value="Unassembled WGS sequence"/>
</dbReference>
<organism evidence="11 12">
    <name type="scientific">Herbiconiux oxytropis</name>
    <dbReference type="NCBI Taxonomy" id="2970915"/>
    <lineage>
        <taxon>Bacteria</taxon>
        <taxon>Bacillati</taxon>
        <taxon>Actinomycetota</taxon>
        <taxon>Actinomycetes</taxon>
        <taxon>Micrococcales</taxon>
        <taxon>Microbacteriaceae</taxon>
        <taxon>Herbiconiux</taxon>
    </lineage>
</organism>
<dbReference type="SMART" id="SM00382">
    <property type="entry name" value="AAA"/>
    <property type="match status" value="1"/>
</dbReference>
<dbReference type="GO" id="GO:0005524">
    <property type="term" value="F:ATP binding"/>
    <property type="evidence" value="ECO:0007669"/>
    <property type="project" value="UniProtKB-KW"/>
</dbReference>
<evidence type="ECO:0000256" key="3">
    <source>
        <dbReference type="ARBA" id="ARBA00022692"/>
    </source>
</evidence>
<feature type="domain" description="ABC transporter" evidence="10">
    <location>
        <begin position="352"/>
        <end position="599"/>
    </location>
</feature>
<feature type="transmembrane region" description="Helical" evidence="9">
    <location>
        <begin position="275"/>
        <end position="293"/>
    </location>
</feature>
<evidence type="ECO:0000259" key="10">
    <source>
        <dbReference type="PROSITE" id="PS50893"/>
    </source>
</evidence>
<evidence type="ECO:0000256" key="6">
    <source>
        <dbReference type="ARBA" id="ARBA00022989"/>
    </source>
</evidence>
<evidence type="ECO:0000256" key="2">
    <source>
        <dbReference type="ARBA" id="ARBA00022475"/>
    </source>
</evidence>
<dbReference type="InterPro" id="IPR017871">
    <property type="entry name" value="ABC_transporter-like_CS"/>
</dbReference>
<evidence type="ECO:0000256" key="8">
    <source>
        <dbReference type="SAM" id="MobiDB-lite"/>
    </source>
</evidence>
<dbReference type="InterPro" id="IPR027417">
    <property type="entry name" value="P-loop_NTPase"/>
</dbReference>
<feature type="transmembrane region" description="Helical" evidence="9">
    <location>
        <begin position="104"/>
        <end position="131"/>
    </location>
</feature>
<keyword evidence="7 9" id="KW-0472">Membrane</keyword>
<dbReference type="GO" id="GO:0005886">
    <property type="term" value="C:plasma membrane"/>
    <property type="evidence" value="ECO:0007669"/>
    <property type="project" value="UniProtKB-SubCell"/>
</dbReference>
<dbReference type="RefSeq" id="WP_259531053.1">
    <property type="nucleotide sequence ID" value="NZ_JANLCK010000017.1"/>
</dbReference>
<keyword evidence="6 9" id="KW-1133">Transmembrane helix</keyword>
<accession>A0AA41XH85</accession>
<gene>
    <name evidence="11" type="ORF">N1028_18800</name>
</gene>
<dbReference type="PROSITE" id="PS50893">
    <property type="entry name" value="ABC_TRANSPORTER_2"/>
    <property type="match status" value="1"/>
</dbReference>
<dbReference type="AlphaFoldDB" id="A0AA41XH85"/>
<feature type="region of interest" description="Disordered" evidence="8">
    <location>
        <begin position="317"/>
        <end position="346"/>
    </location>
</feature>
<keyword evidence="2" id="KW-1003">Cell membrane</keyword>
<keyword evidence="4" id="KW-0547">Nucleotide-binding</keyword>
<name>A0AA41XH85_9MICO</name>
<evidence type="ECO:0000256" key="5">
    <source>
        <dbReference type="ARBA" id="ARBA00022840"/>
    </source>
</evidence>
<feature type="transmembrane region" description="Helical" evidence="9">
    <location>
        <begin position="234"/>
        <end position="263"/>
    </location>
</feature>
<dbReference type="CDD" id="cd06581">
    <property type="entry name" value="TM_PBP1_LivM_like"/>
    <property type="match status" value="1"/>
</dbReference>
<proteinExistence type="predicted"/>
<evidence type="ECO:0000256" key="7">
    <source>
        <dbReference type="ARBA" id="ARBA00023136"/>
    </source>
</evidence>
<feature type="compositionally biased region" description="Low complexity" evidence="8">
    <location>
        <begin position="332"/>
        <end position="346"/>
    </location>
</feature>
<comment type="subcellular location">
    <subcellularLocation>
        <location evidence="1">Cell membrane</location>
        <topology evidence="1">Multi-pass membrane protein</topology>
    </subcellularLocation>
</comment>
<dbReference type="GO" id="GO:0015658">
    <property type="term" value="F:branched-chain amino acid transmembrane transporter activity"/>
    <property type="evidence" value="ECO:0007669"/>
    <property type="project" value="InterPro"/>
</dbReference>
<evidence type="ECO:0000256" key="4">
    <source>
        <dbReference type="ARBA" id="ARBA00022741"/>
    </source>
</evidence>
<evidence type="ECO:0000313" key="11">
    <source>
        <dbReference type="EMBL" id="MCS5727952.1"/>
    </source>
</evidence>
<dbReference type="PANTHER" id="PTHR30482">
    <property type="entry name" value="HIGH-AFFINITY BRANCHED-CHAIN AMINO ACID TRANSPORT SYSTEM PERMEASE"/>
    <property type="match status" value="1"/>
</dbReference>
<keyword evidence="3 9" id="KW-0812">Transmembrane</keyword>
<feature type="transmembrane region" description="Helical" evidence="9">
    <location>
        <begin position="201"/>
        <end position="222"/>
    </location>
</feature>
<keyword evidence="5 11" id="KW-0067">ATP-binding</keyword>
<feature type="transmembrane region" description="Helical" evidence="9">
    <location>
        <begin position="151"/>
        <end position="171"/>
    </location>
</feature>
<dbReference type="InterPro" id="IPR001851">
    <property type="entry name" value="ABC_transp_permease"/>
</dbReference>
<feature type="transmembrane region" description="Helical" evidence="9">
    <location>
        <begin position="37"/>
        <end position="62"/>
    </location>
</feature>
<dbReference type="CDD" id="cd03219">
    <property type="entry name" value="ABC_Mj1267_LivG_branched"/>
    <property type="match status" value="1"/>
</dbReference>
<dbReference type="InterPro" id="IPR043428">
    <property type="entry name" value="LivM-like"/>
</dbReference>
<dbReference type="Gene3D" id="3.40.50.300">
    <property type="entry name" value="P-loop containing nucleotide triphosphate hydrolases"/>
    <property type="match status" value="1"/>
</dbReference>
<feature type="transmembrane region" description="Helical" evidence="9">
    <location>
        <begin position="7"/>
        <end position="25"/>
    </location>
</feature>
<dbReference type="Pfam" id="PF00005">
    <property type="entry name" value="ABC_tran"/>
    <property type="match status" value="1"/>
</dbReference>
<evidence type="ECO:0000313" key="12">
    <source>
        <dbReference type="Proteomes" id="UP001165587"/>
    </source>
</evidence>